<reference evidence="1" key="1">
    <citation type="journal article" date="2011" name="Antonie Van Leeuwenhoek">
        <title>Granaticins and their biosynthetic gene cluster from Streptomyces vietnamensis: evidence of horizontal gene transfer.</title>
        <authorList>
            <person name="Deng M.R."/>
            <person name="Guo J."/>
            <person name="Li X."/>
            <person name="Zhu C.H."/>
            <person name="Zhu H.H."/>
        </authorList>
    </citation>
    <scope>NUCLEOTIDE SEQUENCE</scope>
    <source>
        <strain evidence="1">GIMV4.0001</strain>
    </source>
</reference>
<proteinExistence type="predicted"/>
<organism evidence="1">
    <name type="scientific">Streptomyces vietnamensis</name>
    <dbReference type="NCBI Taxonomy" id="362257"/>
    <lineage>
        <taxon>Bacteria</taxon>
        <taxon>Bacillati</taxon>
        <taxon>Actinomycetota</taxon>
        <taxon>Actinomycetes</taxon>
        <taxon>Kitasatosporales</taxon>
        <taxon>Streptomycetaceae</taxon>
        <taxon>Streptomyces</taxon>
    </lineage>
</organism>
<protein>
    <submittedName>
        <fullName evidence="1">Uncharacterized protein</fullName>
    </submittedName>
</protein>
<dbReference type="AlphaFoldDB" id="E3T491"/>
<dbReference type="RefSeq" id="WP_159026470.1">
    <property type="nucleotide sequence ID" value="NZ_CP010407.1"/>
</dbReference>
<dbReference type="EMBL" id="GU233672">
    <property type="protein sequence ID" value="ADO32767.1"/>
    <property type="molecule type" value="Genomic_DNA"/>
</dbReference>
<name>E3T491_9ACTN</name>
<sequence>MNHVLAENPAWAAVLTAAPEESPATLSIEDLDTIPADAAALFTLCVLAPEPAEAVAA</sequence>
<evidence type="ECO:0000313" key="1">
    <source>
        <dbReference type="EMBL" id="ADO32767.1"/>
    </source>
</evidence>
<gene>
    <name evidence="1" type="ORF">gra-orf13</name>
</gene>
<accession>E3T491</accession>